<proteinExistence type="predicted"/>
<evidence type="ECO:0000313" key="2">
    <source>
        <dbReference type="EMBL" id="GBN34101.1"/>
    </source>
</evidence>
<feature type="region of interest" description="Disordered" evidence="1">
    <location>
        <begin position="136"/>
        <end position="157"/>
    </location>
</feature>
<protein>
    <submittedName>
        <fullName evidence="2">Uncharacterized protein</fullName>
    </submittedName>
</protein>
<reference evidence="2 3" key="1">
    <citation type="journal article" date="2019" name="Sci. Rep.">
        <title>Orb-weaving spider Araneus ventricosus genome elucidates the spidroin gene catalogue.</title>
        <authorList>
            <person name="Kono N."/>
            <person name="Nakamura H."/>
            <person name="Ohtoshi R."/>
            <person name="Moran D.A.P."/>
            <person name="Shinohara A."/>
            <person name="Yoshida Y."/>
            <person name="Fujiwara M."/>
            <person name="Mori M."/>
            <person name="Tomita M."/>
            <person name="Arakawa K."/>
        </authorList>
    </citation>
    <scope>NUCLEOTIDE SEQUENCE [LARGE SCALE GENOMIC DNA]</scope>
</reference>
<sequence>MSGVWGFSRGGRIVVKPRSYRAWLKNLSAVSITTAIRMSGVWGFPRGGRTVVKPRSYGAWLKNLSAVSITTAIRMSGVWGFSRAGRIVVKPCSYGAWLGKSVGSARVNGCTDAVCPLPLPLMCVLSTALTRETTYAHTSPRPTSILPVPTTGNDANC</sequence>
<organism evidence="2 3">
    <name type="scientific">Araneus ventricosus</name>
    <name type="common">Orbweaver spider</name>
    <name type="synonym">Epeira ventricosa</name>
    <dbReference type="NCBI Taxonomy" id="182803"/>
    <lineage>
        <taxon>Eukaryota</taxon>
        <taxon>Metazoa</taxon>
        <taxon>Ecdysozoa</taxon>
        <taxon>Arthropoda</taxon>
        <taxon>Chelicerata</taxon>
        <taxon>Arachnida</taxon>
        <taxon>Araneae</taxon>
        <taxon>Araneomorphae</taxon>
        <taxon>Entelegynae</taxon>
        <taxon>Araneoidea</taxon>
        <taxon>Araneidae</taxon>
        <taxon>Araneus</taxon>
    </lineage>
</organism>
<dbReference type="AlphaFoldDB" id="A0A4Y2N419"/>
<comment type="caution">
    <text evidence="2">The sequence shown here is derived from an EMBL/GenBank/DDBJ whole genome shotgun (WGS) entry which is preliminary data.</text>
</comment>
<evidence type="ECO:0000256" key="1">
    <source>
        <dbReference type="SAM" id="MobiDB-lite"/>
    </source>
</evidence>
<gene>
    <name evidence="2" type="ORF">AVEN_45197_1</name>
</gene>
<keyword evidence="3" id="KW-1185">Reference proteome</keyword>
<evidence type="ECO:0000313" key="3">
    <source>
        <dbReference type="Proteomes" id="UP000499080"/>
    </source>
</evidence>
<accession>A0A4Y2N419</accession>
<dbReference type="Proteomes" id="UP000499080">
    <property type="component" value="Unassembled WGS sequence"/>
</dbReference>
<dbReference type="EMBL" id="BGPR01008478">
    <property type="protein sequence ID" value="GBN34101.1"/>
    <property type="molecule type" value="Genomic_DNA"/>
</dbReference>
<name>A0A4Y2N419_ARAVE</name>